<sequence>AAARAARTVAGLRPNPTLETQVENLAGSGAYRGFDSAEMTLSLALPIERGGKRSARIALADAQIGRAALLAAIARADIRLEITRLYVGAVAAQRRLDTAREQA</sequence>
<feature type="non-terminal residue" evidence="1">
    <location>
        <position position="1"/>
    </location>
</feature>
<name>A0ABT0BK40_9SPHN</name>
<keyword evidence="2" id="KW-1185">Reference proteome</keyword>
<dbReference type="Proteomes" id="UP001162881">
    <property type="component" value="Unassembled WGS sequence"/>
</dbReference>
<gene>
    <name evidence="1" type="ORF">MTR62_21240</name>
</gene>
<protein>
    <submittedName>
        <fullName evidence="1">TolC family protein</fullName>
    </submittedName>
</protein>
<evidence type="ECO:0000313" key="2">
    <source>
        <dbReference type="Proteomes" id="UP001162881"/>
    </source>
</evidence>
<accession>A0ABT0BK40</accession>
<reference evidence="1" key="1">
    <citation type="submission" date="2022-03" db="EMBL/GenBank/DDBJ databases">
        <title>Identification of a novel bacterium isolated from mangrove sediments.</title>
        <authorList>
            <person name="Pan X."/>
        </authorList>
    </citation>
    <scope>NUCLEOTIDE SEQUENCE</scope>
    <source>
        <strain evidence="1">B1949</strain>
    </source>
</reference>
<organism evidence="1 2">
    <name type="scientific">Novosphingobium organovorum</name>
    <dbReference type="NCBI Taxonomy" id="2930092"/>
    <lineage>
        <taxon>Bacteria</taxon>
        <taxon>Pseudomonadati</taxon>
        <taxon>Pseudomonadota</taxon>
        <taxon>Alphaproteobacteria</taxon>
        <taxon>Sphingomonadales</taxon>
        <taxon>Sphingomonadaceae</taxon>
        <taxon>Novosphingobium</taxon>
    </lineage>
</organism>
<dbReference type="EMBL" id="JALHLF010000283">
    <property type="protein sequence ID" value="MCJ2185191.1"/>
    <property type="molecule type" value="Genomic_DNA"/>
</dbReference>
<dbReference type="RefSeq" id="WP_244024674.1">
    <property type="nucleotide sequence ID" value="NZ_JALHLF010000283.1"/>
</dbReference>
<evidence type="ECO:0000313" key="1">
    <source>
        <dbReference type="EMBL" id="MCJ2185191.1"/>
    </source>
</evidence>
<proteinExistence type="predicted"/>
<feature type="non-terminal residue" evidence="1">
    <location>
        <position position="103"/>
    </location>
</feature>
<dbReference type="SUPFAM" id="SSF56954">
    <property type="entry name" value="Outer membrane efflux proteins (OEP)"/>
    <property type="match status" value="1"/>
</dbReference>
<comment type="caution">
    <text evidence="1">The sequence shown here is derived from an EMBL/GenBank/DDBJ whole genome shotgun (WGS) entry which is preliminary data.</text>
</comment>
<dbReference type="Gene3D" id="1.20.1600.10">
    <property type="entry name" value="Outer membrane efflux proteins (OEP)"/>
    <property type="match status" value="1"/>
</dbReference>